<dbReference type="PROSITE" id="PS51782">
    <property type="entry name" value="LYSM"/>
    <property type="match status" value="1"/>
</dbReference>
<dbReference type="InterPro" id="IPR023346">
    <property type="entry name" value="Lysozyme-like_dom_sf"/>
</dbReference>
<dbReference type="PROSITE" id="PS51318">
    <property type="entry name" value="TAT"/>
    <property type="match status" value="1"/>
</dbReference>
<dbReference type="Proteomes" id="UP000199614">
    <property type="component" value="Unassembled WGS sequence"/>
</dbReference>
<dbReference type="SUPFAM" id="SSF53955">
    <property type="entry name" value="Lysozyme-like"/>
    <property type="match status" value="1"/>
</dbReference>
<dbReference type="SMART" id="SM00257">
    <property type="entry name" value="LysM"/>
    <property type="match status" value="1"/>
</dbReference>
<dbReference type="CDD" id="cd13925">
    <property type="entry name" value="RPF"/>
    <property type="match status" value="1"/>
</dbReference>
<dbReference type="InterPro" id="IPR018392">
    <property type="entry name" value="LysM"/>
</dbReference>
<dbReference type="STRING" id="260086.SAMN05216207_1001371"/>
<dbReference type="SUPFAM" id="SSF54106">
    <property type="entry name" value="LysM domain"/>
    <property type="match status" value="1"/>
</dbReference>
<gene>
    <name evidence="6" type="ORF">SAMN05216207_1001371</name>
</gene>
<comment type="similarity">
    <text evidence="1">Belongs to the transglycosylase family. Rpf subfamily.</text>
</comment>
<dbReference type="CDD" id="cd00118">
    <property type="entry name" value="LysM"/>
    <property type="match status" value="1"/>
</dbReference>
<evidence type="ECO:0000256" key="3">
    <source>
        <dbReference type="SAM" id="MobiDB-lite"/>
    </source>
</evidence>
<dbReference type="EMBL" id="FOUY01000001">
    <property type="protein sequence ID" value="SFM62330.1"/>
    <property type="molecule type" value="Genomic_DNA"/>
</dbReference>
<dbReference type="AlphaFoldDB" id="A0A1I4SDD6"/>
<dbReference type="InterPro" id="IPR006311">
    <property type="entry name" value="TAT_signal"/>
</dbReference>
<evidence type="ECO:0000313" key="6">
    <source>
        <dbReference type="EMBL" id="SFM62330.1"/>
    </source>
</evidence>
<reference evidence="6 7" key="1">
    <citation type="submission" date="2016-10" db="EMBL/GenBank/DDBJ databases">
        <authorList>
            <person name="de Groot N.N."/>
        </authorList>
    </citation>
    <scope>NUCLEOTIDE SEQUENCE [LARGE SCALE GENOMIC DNA]</scope>
    <source>
        <strain evidence="6 7">CGMCC 4.1877</strain>
    </source>
</reference>
<dbReference type="GO" id="GO:0016787">
    <property type="term" value="F:hydrolase activity"/>
    <property type="evidence" value="ECO:0007669"/>
    <property type="project" value="UniProtKB-KW"/>
</dbReference>
<sequence>MTQGRKGRSLLRVAAAGIVAVGATAAIAGPASAAPDGVWDQLAQCESGGDWSINTGNGYHGGLQFSPSTWRAFGGSGSAANASRSEQIAVAERVLAAQGWGAWPSCSKKLGITGHSADTGKRVKASAPATQSAPKKASSGGGYTVKSGDTLGKIASANGTSVGKLASLNGLANPNVLSVGQSLKLG</sequence>
<dbReference type="Gene3D" id="3.10.350.10">
    <property type="entry name" value="LysM domain"/>
    <property type="match status" value="1"/>
</dbReference>
<keyword evidence="2" id="KW-0378">Hydrolase</keyword>
<dbReference type="InterPro" id="IPR010618">
    <property type="entry name" value="RPF"/>
</dbReference>
<keyword evidence="7" id="KW-1185">Reference proteome</keyword>
<dbReference type="InterPro" id="IPR036779">
    <property type="entry name" value="LysM_dom_sf"/>
</dbReference>
<evidence type="ECO:0000313" key="7">
    <source>
        <dbReference type="Proteomes" id="UP000199614"/>
    </source>
</evidence>
<protein>
    <submittedName>
        <fullName evidence="6">LysM domain-containing protein</fullName>
    </submittedName>
</protein>
<name>A0A1I4SDD6_PSUAM</name>
<feature type="chain" id="PRO_5011487638" evidence="4">
    <location>
        <begin position="34"/>
        <end position="186"/>
    </location>
</feature>
<dbReference type="Pfam" id="PF06737">
    <property type="entry name" value="Transglycosylas"/>
    <property type="match status" value="1"/>
</dbReference>
<dbReference type="RefSeq" id="WP_093336124.1">
    <property type="nucleotide sequence ID" value="NZ_FOUY01000001.1"/>
</dbReference>
<evidence type="ECO:0000256" key="1">
    <source>
        <dbReference type="ARBA" id="ARBA00010830"/>
    </source>
</evidence>
<dbReference type="Gene3D" id="1.10.530.10">
    <property type="match status" value="1"/>
</dbReference>
<evidence type="ECO:0000259" key="5">
    <source>
        <dbReference type="PROSITE" id="PS51782"/>
    </source>
</evidence>
<proteinExistence type="inferred from homology"/>
<feature type="signal peptide" evidence="4">
    <location>
        <begin position="1"/>
        <end position="33"/>
    </location>
</feature>
<feature type="domain" description="LysM" evidence="5">
    <location>
        <begin position="141"/>
        <end position="185"/>
    </location>
</feature>
<dbReference type="Pfam" id="PF01476">
    <property type="entry name" value="LysM"/>
    <property type="match status" value="1"/>
</dbReference>
<dbReference type="OrthoDB" id="1404170at2"/>
<keyword evidence="4" id="KW-0732">Signal</keyword>
<evidence type="ECO:0000256" key="2">
    <source>
        <dbReference type="ARBA" id="ARBA00022801"/>
    </source>
</evidence>
<organism evidence="6 7">
    <name type="scientific">Pseudonocardia ammonioxydans</name>
    <dbReference type="NCBI Taxonomy" id="260086"/>
    <lineage>
        <taxon>Bacteria</taxon>
        <taxon>Bacillati</taxon>
        <taxon>Actinomycetota</taxon>
        <taxon>Actinomycetes</taxon>
        <taxon>Pseudonocardiales</taxon>
        <taxon>Pseudonocardiaceae</taxon>
        <taxon>Pseudonocardia</taxon>
    </lineage>
</organism>
<feature type="region of interest" description="Disordered" evidence="3">
    <location>
        <begin position="117"/>
        <end position="144"/>
    </location>
</feature>
<evidence type="ECO:0000256" key="4">
    <source>
        <dbReference type="SAM" id="SignalP"/>
    </source>
</evidence>
<accession>A0A1I4SDD6</accession>